<name>A0A835UR40_VANPL</name>
<evidence type="ECO:0000256" key="6">
    <source>
        <dbReference type="ARBA" id="ARBA00022692"/>
    </source>
</evidence>
<dbReference type="Proteomes" id="UP000636800">
    <property type="component" value="Unassembled WGS sequence"/>
</dbReference>
<keyword evidence="12" id="KW-1208">Phospholipid metabolism</keyword>
<evidence type="ECO:0000256" key="2">
    <source>
        <dbReference type="ARBA" id="ARBA00004141"/>
    </source>
</evidence>
<comment type="subcellular location">
    <subcellularLocation>
        <location evidence="2">Membrane</location>
        <topology evidence="2">Multi-pass membrane protein</topology>
    </subcellularLocation>
</comment>
<evidence type="ECO:0000256" key="3">
    <source>
        <dbReference type="ARBA" id="ARBA00010441"/>
    </source>
</evidence>
<dbReference type="Pfam" id="PF01066">
    <property type="entry name" value="CDP-OH_P_transf"/>
    <property type="match status" value="1"/>
</dbReference>
<dbReference type="InterPro" id="IPR043130">
    <property type="entry name" value="CDP-OH_PTrfase_TM_dom"/>
</dbReference>
<comment type="caution">
    <text evidence="15">The sequence shown here is derived from an EMBL/GenBank/DDBJ whole genome shotgun (WGS) entry which is preliminary data.</text>
</comment>
<evidence type="ECO:0000256" key="9">
    <source>
        <dbReference type="ARBA" id="ARBA00023098"/>
    </source>
</evidence>
<reference evidence="15 16" key="1">
    <citation type="journal article" date="2020" name="Nat. Food">
        <title>A phased Vanilla planifolia genome enables genetic improvement of flavour and production.</title>
        <authorList>
            <person name="Hasing T."/>
            <person name="Tang H."/>
            <person name="Brym M."/>
            <person name="Khazi F."/>
            <person name="Huang T."/>
            <person name="Chambers A.H."/>
        </authorList>
    </citation>
    <scope>NUCLEOTIDE SEQUENCE [LARGE SCALE GENOMIC DNA]</scope>
    <source>
        <tissue evidence="15">Leaf</tissue>
    </source>
</reference>
<sequence>MASAEALTAFLRKHGKSRFSLRCMCSGYPYSFPFPLHPPLSHPAFVRSVPLYVHRLSSSRSLFPLSGWMSMSGPLFLLSPAWKLSQTATPVYLRGGEAIFPRDLLHESLAPIIFKSYRGLLNGGGWKVTVKEETIGVNERFLNLPNMISIGRMVSGPVIGWMIINEFYLYAFCGLAISGATDWLDGFVARKMNINSVMGSYLDPLADKVLIGCVAVAMVKKDLLNPGLVGLILSRDVALVGGAAFKRASTLGWNWRSWSDFANLDDSHREKVEPLLISKINTVLQLLLVAVALLQPEFGSDETNLYLKYLSWLVASTTVASFAAYMKQYLYRRK</sequence>
<dbReference type="EMBL" id="JADCNL010000008">
    <property type="protein sequence ID" value="KAG0470902.1"/>
    <property type="molecule type" value="Genomic_DNA"/>
</dbReference>
<evidence type="ECO:0000256" key="12">
    <source>
        <dbReference type="ARBA" id="ARBA00023264"/>
    </source>
</evidence>
<dbReference type="InterPro" id="IPR000462">
    <property type="entry name" value="CDP-OH_P_trans"/>
</dbReference>
<evidence type="ECO:0000256" key="7">
    <source>
        <dbReference type="ARBA" id="ARBA00022946"/>
    </source>
</evidence>
<feature type="transmembrane region" description="Helical" evidence="14">
    <location>
        <begin position="306"/>
        <end position="326"/>
    </location>
</feature>
<keyword evidence="4" id="KW-0444">Lipid biosynthesis</keyword>
<evidence type="ECO:0000256" key="5">
    <source>
        <dbReference type="ARBA" id="ARBA00022679"/>
    </source>
</evidence>
<dbReference type="GO" id="GO:0016020">
    <property type="term" value="C:membrane"/>
    <property type="evidence" value="ECO:0007669"/>
    <property type="project" value="UniProtKB-SubCell"/>
</dbReference>
<dbReference type="FunFam" id="1.20.120.1760:FF:000020">
    <property type="entry name" value="cardiolipin synthase (CMP-forming), mitochondrial"/>
    <property type="match status" value="1"/>
</dbReference>
<comment type="cofactor">
    <cofactor evidence="1">
        <name>Mn(2+)</name>
        <dbReference type="ChEBI" id="CHEBI:29035"/>
    </cofactor>
</comment>
<evidence type="ECO:0000256" key="8">
    <source>
        <dbReference type="ARBA" id="ARBA00022989"/>
    </source>
</evidence>
<keyword evidence="5 13" id="KW-0808">Transferase</keyword>
<gene>
    <name evidence="15" type="ORF">HPP92_017602</name>
</gene>
<keyword evidence="7" id="KW-0809">Transit peptide</keyword>
<dbReference type="PANTHER" id="PTHR14269">
    <property type="entry name" value="CDP-DIACYLGLYCEROL--GLYCEROL-3-PHOSPHATE 3-PHOSPHATIDYLTRANSFERASE-RELATED"/>
    <property type="match status" value="1"/>
</dbReference>
<protein>
    <submittedName>
        <fullName evidence="15">Uncharacterized protein</fullName>
    </submittedName>
</protein>
<keyword evidence="8 14" id="KW-1133">Transmembrane helix</keyword>
<feature type="transmembrane region" description="Helical" evidence="14">
    <location>
        <begin position="276"/>
        <end position="294"/>
    </location>
</feature>
<keyword evidence="10 14" id="KW-0472">Membrane</keyword>
<dbReference type="GO" id="GO:0043337">
    <property type="term" value="F:cardiolipin synthase (CMP-forming)"/>
    <property type="evidence" value="ECO:0007669"/>
    <property type="project" value="TreeGrafter"/>
</dbReference>
<accession>A0A835UR40</accession>
<dbReference type="GO" id="GO:0032049">
    <property type="term" value="P:cardiolipin biosynthetic process"/>
    <property type="evidence" value="ECO:0007669"/>
    <property type="project" value="TreeGrafter"/>
</dbReference>
<comment type="similarity">
    <text evidence="3 13">Belongs to the CDP-alcohol phosphatidyltransferase class-I family.</text>
</comment>
<evidence type="ECO:0000313" key="15">
    <source>
        <dbReference type="EMBL" id="KAG0470902.1"/>
    </source>
</evidence>
<evidence type="ECO:0000256" key="14">
    <source>
        <dbReference type="SAM" id="Phobius"/>
    </source>
</evidence>
<keyword evidence="9" id="KW-0443">Lipid metabolism</keyword>
<evidence type="ECO:0000256" key="4">
    <source>
        <dbReference type="ARBA" id="ARBA00022516"/>
    </source>
</evidence>
<dbReference type="PANTHER" id="PTHR14269:SF60">
    <property type="entry name" value="CARDIOLIPIN SYNTHASE (CMP-FORMING)"/>
    <property type="match status" value="1"/>
</dbReference>
<evidence type="ECO:0000313" key="16">
    <source>
        <dbReference type="Proteomes" id="UP000636800"/>
    </source>
</evidence>
<dbReference type="InterPro" id="IPR050324">
    <property type="entry name" value="CDP-alcohol_PTase-I"/>
</dbReference>
<dbReference type="Gene3D" id="1.20.120.1760">
    <property type="match status" value="1"/>
</dbReference>
<proteinExistence type="inferred from homology"/>
<evidence type="ECO:0000256" key="10">
    <source>
        <dbReference type="ARBA" id="ARBA00023136"/>
    </source>
</evidence>
<evidence type="ECO:0000256" key="13">
    <source>
        <dbReference type="RuleBase" id="RU003750"/>
    </source>
</evidence>
<keyword evidence="6 14" id="KW-0812">Transmembrane</keyword>
<evidence type="ECO:0000256" key="1">
    <source>
        <dbReference type="ARBA" id="ARBA00001936"/>
    </source>
</evidence>
<dbReference type="InterPro" id="IPR048254">
    <property type="entry name" value="CDP_ALCOHOL_P_TRANSF_CS"/>
</dbReference>
<organism evidence="15 16">
    <name type="scientific">Vanilla planifolia</name>
    <name type="common">Vanilla</name>
    <dbReference type="NCBI Taxonomy" id="51239"/>
    <lineage>
        <taxon>Eukaryota</taxon>
        <taxon>Viridiplantae</taxon>
        <taxon>Streptophyta</taxon>
        <taxon>Embryophyta</taxon>
        <taxon>Tracheophyta</taxon>
        <taxon>Spermatophyta</taxon>
        <taxon>Magnoliopsida</taxon>
        <taxon>Liliopsida</taxon>
        <taxon>Asparagales</taxon>
        <taxon>Orchidaceae</taxon>
        <taxon>Vanilloideae</taxon>
        <taxon>Vanilleae</taxon>
        <taxon>Vanilla</taxon>
    </lineage>
</organism>
<keyword evidence="16" id="KW-1185">Reference proteome</keyword>
<keyword evidence="11" id="KW-0594">Phospholipid biosynthesis</keyword>
<feature type="transmembrane region" description="Helical" evidence="14">
    <location>
        <begin position="167"/>
        <end position="188"/>
    </location>
</feature>
<dbReference type="OrthoDB" id="610608at2759"/>
<dbReference type="GO" id="GO:0005739">
    <property type="term" value="C:mitochondrion"/>
    <property type="evidence" value="ECO:0007669"/>
    <property type="project" value="TreeGrafter"/>
</dbReference>
<dbReference type="PROSITE" id="PS00379">
    <property type="entry name" value="CDP_ALCOHOL_P_TRANSF"/>
    <property type="match status" value="1"/>
</dbReference>
<dbReference type="AlphaFoldDB" id="A0A835UR40"/>
<evidence type="ECO:0000256" key="11">
    <source>
        <dbReference type="ARBA" id="ARBA00023209"/>
    </source>
</evidence>